<keyword evidence="15" id="KW-1185">Reference proteome</keyword>
<evidence type="ECO:0000256" key="10">
    <source>
        <dbReference type="ARBA" id="ARBA00023242"/>
    </source>
</evidence>
<gene>
    <name evidence="14" type="ORF">R5R35_009938</name>
</gene>
<dbReference type="AlphaFoldDB" id="A0AAN9YTV8"/>
<dbReference type="Proteomes" id="UP001378592">
    <property type="component" value="Unassembled WGS sequence"/>
</dbReference>
<name>A0AAN9YTV8_9ORTH</name>
<dbReference type="Gene3D" id="3.30.160.60">
    <property type="entry name" value="Classic Zinc Finger"/>
    <property type="match status" value="2"/>
</dbReference>
<keyword evidence="4" id="KW-0677">Repeat</keyword>
<keyword evidence="5 11" id="KW-0863">Zinc-finger</keyword>
<dbReference type="PANTHER" id="PTHR24394">
    <property type="entry name" value="ZINC FINGER PROTEIN"/>
    <property type="match status" value="1"/>
</dbReference>
<feature type="domain" description="C2H2-type" evidence="13">
    <location>
        <begin position="189"/>
        <end position="216"/>
    </location>
</feature>
<feature type="compositionally biased region" description="Acidic residues" evidence="12">
    <location>
        <begin position="49"/>
        <end position="61"/>
    </location>
</feature>
<evidence type="ECO:0000256" key="9">
    <source>
        <dbReference type="ARBA" id="ARBA00023163"/>
    </source>
</evidence>
<accession>A0AAN9YTV8</accession>
<dbReference type="PANTHER" id="PTHR24394:SF29">
    <property type="entry name" value="MYONEURIN"/>
    <property type="match status" value="1"/>
</dbReference>
<evidence type="ECO:0000256" key="7">
    <source>
        <dbReference type="ARBA" id="ARBA00023015"/>
    </source>
</evidence>
<dbReference type="SUPFAM" id="SSF57667">
    <property type="entry name" value="beta-beta-alpha zinc fingers"/>
    <property type="match status" value="1"/>
</dbReference>
<keyword evidence="8" id="KW-0238">DNA-binding</keyword>
<evidence type="ECO:0000256" key="11">
    <source>
        <dbReference type="PROSITE-ProRule" id="PRU00042"/>
    </source>
</evidence>
<dbReference type="FunFam" id="3.30.160.60:FF:000761">
    <property type="entry name" value="Zinc finger protein 449"/>
    <property type="match status" value="1"/>
</dbReference>
<comment type="caution">
    <text evidence="14">The sequence shown here is derived from an EMBL/GenBank/DDBJ whole genome shotgun (WGS) entry which is preliminary data.</text>
</comment>
<dbReference type="PROSITE" id="PS50157">
    <property type="entry name" value="ZINC_FINGER_C2H2_2"/>
    <property type="match status" value="2"/>
</dbReference>
<protein>
    <recommendedName>
        <fullName evidence="13">C2H2-type domain-containing protein</fullName>
    </recommendedName>
</protein>
<evidence type="ECO:0000256" key="6">
    <source>
        <dbReference type="ARBA" id="ARBA00022833"/>
    </source>
</evidence>
<keyword evidence="10" id="KW-0539">Nucleus</keyword>
<sequence length="224" mass="25249">MDVSSLIEVVIKTEDGDEEEISSKNEYDNNKKESVTSACTMKKDLYSEGSDEDEDNNEEECDRPFAVTLPYIKAEQALEEEGAELKAHEIVSHGESASDEDNVEGEIHIVTPAVKRSHLRKGVSKDLPLSHSCTICKMVFPQERMLRDHRCGLPTDPKFGCDECGRAFPQSSMLKRHWYLHHKERKLACLCDTCGKSFLDPSHLKTHQRTHTGLSALLFLSISL</sequence>
<reference evidence="14 15" key="1">
    <citation type="submission" date="2024-03" db="EMBL/GenBank/DDBJ databases">
        <title>The genome assembly and annotation of the cricket Gryllus longicercus Weissman &amp; Gray.</title>
        <authorList>
            <person name="Szrajer S."/>
            <person name="Gray D."/>
            <person name="Ylla G."/>
        </authorList>
    </citation>
    <scope>NUCLEOTIDE SEQUENCE [LARGE SCALE GENOMIC DNA]</scope>
    <source>
        <strain evidence="14">DAG 2021-001</strain>
        <tissue evidence="14">Whole body minus gut</tissue>
    </source>
</reference>
<dbReference type="SMART" id="SM00355">
    <property type="entry name" value="ZnF_C2H2"/>
    <property type="match status" value="3"/>
</dbReference>
<dbReference type="FunFam" id="3.30.160.60:FF:000322">
    <property type="entry name" value="GDNF-inducible zinc finger protein 1"/>
    <property type="match status" value="1"/>
</dbReference>
<organism evidence="14 15">
    <name type="scientific">Gryllus longicercus</name>
    <dbReference type="NCBI Taxonomy" id="2509291"/>
    <lineage>
        <taxon>Eukaryota</taxon>
        <taxon>Metazoa</taxon>
        <taxon>Ecdysozoa</taxon>
        <taxon>Arthropoda</taxon>
        <taxon>Hexapoda</taxon>
        <taxon>Insecta</taxon>
        <taxon>Pterygota</taxon>
        <taxon>Neoptera</taxon>
        <taxon>Polyneoptera</taxon>
        <taxon>Orthoptera</taxon>
        <taxon>Ensifera</taxon>
        <taxon>Gryllidea</taxon>
        <taxon>Grylloidea</taxon>
        <taxon>Gryllidae</taxon>
        <taxon>Gryllinae</taxon>
        <taxon>Gryllus</taxon>
    </lineage>
</organism>
<evidence type="ECO:0000256" key="1">
    <source>
        <dbReference type="ARBA" id="ARBA00004123"/>
    </source>
</evidence>
<feature type="domain" description="C2H2-type" evidence="13">
    <location>
        <begin position="159"/>
        <end position="186"/>
    </location>
</feature>
<dbReference type="PROSITE" id="PS00028">
    <property type="entry name" value="ZINC_FINGER_C2H2_1"/>
    <property type="match status" value="2"/>
</dbReference>
<dbReference type="GO" id="GO:0005634">
    <property type="term" value="C:nucleus"/>
    <property type="evidence" value="ECO:0007669"/>
    <property type="project" value="UniProtKB-SubCell"/>
</dbReference>
<keyword evidence="6" id="KW-0862">Zinc</keyword>
<dbReference type="GO" id="GO:0000981">
    <property type="term" value="F:DNA-binding transcription factor activity, RNA polymerase II-specific"/>
    <property type="evidence" value="ECO:0007669"/>
    <property type="project" value="TreeGrafter"/>
</dbReference>
<evidence type="ECO:0000313" key="15">
    <source>
        <dbReference type="Proteomes" id="UP001378592"/>
    </source>
</evidence>
<evidence type="ECO:0000256" key="12">
    <source>
        <dbReference type="SAM" id="MobiDB-lite"/>
    </source>
</evidence>
<keyword evidence="7" id="KW-0805">Transcription regulation</keyword>
<dbReference type="Pfam" id="PF00096">
    <property type="entry name" value="zf-C2H2"/>
    <property type="match status" value="2"/>
</dbReference>
<evidence type="ECO:0000259" key="13">
    <source>
        <dbReference type="PROSITE" id="PS50157"/>
    </source>
</evidence>
<evidence type="ECO:0000256" key="3">
    <source>
        <dbReference type="ARBA" id="ARBA00022723"/>
    </source>
</evidence>
<comment type="similarity">
    <text evidence="2">Belongs to the krueppel C2H2-type zinc-finger protein family.</text>
</comment>
<feature type="region of interest" description="Disordered" evidence="12">
    <location>
        <begin position="13"/>
        <end position="61"/>
    </location>
</feature>
<proteinExistence type="inferred from homology"/>
<dbReference type="GO" id="GO:0003677">
    <property type="term" value="F:DNA binding"/>
    <property type="evidence" value="ECO:0007669"/>
    <property type="project" value="UniProtKB-KW"/>
</dbReference>
<dbReference type="InterPro" id="IPR036236">
    <property type="entry name" value="Znf_C2H2_sf"/>
</dbReference>
<keyword evidence="3" id="KW-0479">Metal-binding</keyword>
<evidence type="ECO:0000313" key="14">
    <source>
        <dbReference type="EMBL" id="KAK7789170.1"/>
    </source>
</evidence>
<evidence type="ECO:0000256" key="4">
    <source>
        <dbReference type="ARBA" id="ARBA00022737"/>
    </source>
</evidence>
<evidence type="ECO:0000256" key="8">
    <source>
        <dbReference type="ARBA" id="ARBA00023125"/>
    </source>
</evidence>
<keyword evidence="9" id="KW-0804">Transcription</keyword>
<evidence type="ECO:0000256" key="5">
    <source>
        <dbReference type="ARBA" id="ARBA00022771"/>
    </source>
</evidence>
<comment type="subcellular location">
    <subcellularLocation>
        <location evidence="1">Nucleus</location>
    </subcellularLocation>
</comment>
<evidence type="ECO:0000256" key="2">
    <source>
        <dbReference type="ARBA" id="ARBA00006991"/>
    </source>
</evidence>
<dbReference type="GO" id="GO:0008270">
    <property type="term" value="F:zinc ion binding"/>
    <property type="evidence" value="ECO:0007669"/>
    <property type="project" value="UniProtKB-KW"/>
</dbReference>
<dbReference type="EMBL" id="JAZDUA010000818">
    <property type="protein sequence ID" value="KAK7789170.1"/>
    <property type="molecule type" value="Genomic_DNA"/>
</dbReference>
<dbReference type="InterPro" id="IPR013087">
    <property type="entry name" value="Znf_C2H2_type"/>
</dbReference>
<feature type="compositionally biased region" description="Basic and acidic residues" evidence="12">
    <location>
        <begin position="21"/>
        <end position="34"/>
    </location>
</feature>